<proteinExistence type="predicted"/>
<dbReference type="STRING" id="399739.Pmen_3958"/>
<protein>
    <submittedName>
        <fullName evidence="1">Uncharacterized protein</fullName>
    </submittedName>
</protein>
<gene>
    <name evidence="1" type="ordered locus">Pmen_3958</name>
</gene>
<sequence>MSSNWPVSKIGAIDPFPFHGLVYRILPSTSYRLDPRDGRPHINMPPGYLLGVIGANPGTYHGYAAHPAGALWDIGRADPETTPEIEAAGGRSLGRRLVSLSSFHPARIGDRTVQVQVYAVQSAGMLQLLWQLGTGGAAVMFAEYNVSTSFGINWATIRTESSLGLASAVAASPSYSLRALDTSPDGTRRLFGVTLAGNAGSNGWAASMVGMIEVELSAHPETGELQASAELIRTAADLLGTYTRSASGVARSLVTIVQGYPTCRLRYEAQEIPGQITGTDGSSIISRTRTDYVVGALYDAGAPGGIRYLTVNYVETDERSASHSKADWDWQMPDSEDEACVAWPGGAPPEPPRIQSSSHHYRFDLTLRCGDHEVSGWIDNAVTRSASAPGTGGTISKVSESVRTASGGFEQVVTGTESTGWDTITAYDNSDFDPTAVYLPQAVWRSSGPLISLVTRRSWLSIAVFGDYYTGGVGEKADCWWHPLLTPAGAVGGIVKYPIIRVGAGTTPDFRYDAAYNPMTGEAIRDCDVPGWRVEGYI</sequence>
<dbReference type="EMBL" id="CP000680">
    <property type="protein sequence ID" value="ABP86705.1"/>
    <property type="molecule type" value="Genomic_DNA"/>
</dbReference>
<organism evidence="1">
    <name type="scientific">Ectopseudomonas mendocina (strain ymp)</name>
    <name type="common">Pseudomonas mendocina</name>
    <dbReference type="NCBI Taxonomy" id="399739"/>
    <lineage>
        <taxon>Bacteria</taxon>
        <taxon>Pseudomonadati</taxon>
        <taxon>Pseudomonadota</taxon>
        <taxon>Gammaproteobacteria</taxon>
        <taxon>Pseudomonadales</taxon>
        <taxon>Pseudomonadaceae</taxon>
        <taxon>Ectopseudomonas</taxon>
    </lineage>
</organism>
<dbReference type="OrthoDB" id="7013782at2"/>
<dbReference type="AlphaFoldDB" id="A4XZD9"/>
<evidence type="ECO:0000313" key="1">
    <source>
        <dbReference type="EMBL" id="ABP86705.1"/>
    </source>
</evidence>
<reference evidence="1" key="1">
    <citation type="submission" date="2007-04" db="EMBL/GenBank/DDBJ databases">
        <title>Complete sequence of Pseudomonas mendocina ymp.</title>
        <authorList>
            <consortium name="US DOE Joint Genome Institute"/>
            <person name="Copeland A."/>
            <person name="Lucas S."/>
            <person name="Lapidus A."/>
            <person name="Barry K."/>
            <person name="Glavina del Rio T."/>
            <person name="Dalin E."/>
            <person name="Tice H."/>
            <person name="Pitluck S."/>
            <person name="Kiss H."/>
            <person name="Brettin T."/>
            <person name="Detter J.C."/>
            <person name="Bruce D."/>
            <person name="Han C."/>
            <person name="Schmutz J."/>
            <person name="Larimer F."/>
            <person name="Land M."/>
            <person name="Hauser L."/>
            <person name="Kyrpides N."/>
            <person name="Mikhailova N."/>
            <person name="Hersman L."/>
            <person name="Dubois J."/>
            <person name="Maurice P."/>
            <person name="Richardson P."/>
        </authorList>
    </citation>
    <scope>NUCLEOTIDE SEQUENCE [LARGE SCALE GENOMIC DNA]</scope>
    <source>
        <strain evidence="1">Ymp</strain>
    </source>
</reference>
<dbReference type="PATRIC" id="fig|399739.8.peg.4011"/>
<accession>A4XZD9</accession>
<name>A4XZD9_ECTM1</name>
<dbReference type="HOGENOM" id="CLU_506097_0_0_6"/>
<dbReference type="KEGG" id="pmy:Pmen_3958"/>